<evidence type="ECO:0000256" key="9">
    <source>
        <dbReference type="SAM" id="Phobius"/>
    </source>
</evidence>
<dbReference type="GO" id="GO:0043022">
    <property type="term" value="F:ribosome binding"/>
    <property type="evidence" value="ECO:0007669"/>
    <property type="project" value="InterPro"/>
</dbReference>
<dbReference type="PANTHER" id="PTHR14009">
    <property type="entry name" value="LEUCINE ZIPPER-EF-HAND CONTAINING TRANSMEMBRANE PROTEIN"/>
    <property type="match status" value="1"/>
</dbReference>
<evidence type="ECO:0000259" key="10">
    <source>
        <dbReference type="PROSITE" id="PS51758"/>
    </source>
</evidence>
<evidence type="ECO:0000256" key="1">
    <source>
        <dbReference type="ARBA" id="ARBA00004434"/>
    </source>
</evidence>
<evidence type="ECO:0000256" key="3">
    <source>
        <dbReference type="ARBA" id="ARBA00022792"/>
    </source>
</evidence>
<feature type="domain" description="Letm1 RBD" evidence="10">
    <location>
        <begin position="159"/>
        <end position="340"/>
    </location>
</feature>
<evidence type="ECO:0000256" key="8">
    <source>
        <dbReference type="SAM" id="MobiDB-lite"/>
    </source>
</evidence>
<dbReference type="InterPro" id="IPR044202">
    <property type="entry name" value="LETM1/MDM38-like"/>
</dbReference>
<name>A0A1L8DK24_9DIPT</name>
<keyword evidence="4 9" id="KW-1133">Transmembrane helix</keyword>
<evidence type="ECO:0000256" key="7">
    <source>
        <dbReference type="PROSITE-ProRule" id="PRU01094"/>
    </source>
</evidence>
<dbReference type="Pfam" id="PF07766">
    <property type="entry name" value="LETM1_RBD"/>
    <property type="match status" value="1"/>
</dbReference>
<reference evidence="11" key="1">
    <citation type="submission" date="2016-12" db="EMBL/GenBank/DDBJ databases">
        <title>An insight into the sialome and mialome of the sand fly, Nyssomyia neivai.</title>
        <authorList>
            <person name="Sebastian V."/>
            <person name="Goulart T.M."/>
            <person name="Oliveira W."/>
            <person name="Calvo E."/>
            <person name="Oliveira L.F."/>
            <person name="Pinto M.C."/>
            <person name="Rosselino A.M."/>
            <person name="Ribeiro J.M."/>
        </authorList>
    </citation>
    <scope>NUCLEOTIDE SEQUENCE</scope>
</reference>
<sequence>MRQESSGSSKNPDTTSKPDKMSKYSRANVKKSVRGYVFTRFFDYLTNYDRVLEKKFPAAMHVYRVFMVGIKDFFADTKKFLKIIRITNTAPGGLKALTRKEMELYHQMPRDMRKIAPVLLISALPFANYVIFPLAYMYPRHFLTSHFWDLRQKSEFQQLYLKERITHNRRIFRYLQAKLEQLRPVPEDFTKFSNILGLLGSGLHPTAREILAVSPIFARAPYKMSSLSSGHVATLCHLHDVRTGLLKRARLTERFMLFKHMDRAIKHEGGVHNMTPDSLKHACYLRGLNPTNLSNEQMIDWLREWVTVSLAVDTETMSLFFHLPILIAYNHPNNWILTHK</sequence>
<proteinExistence type="predicted"/>
<feature type="transmembrane region" description="Helical" evidence="9">
    <location>
        <begin position="115"/>
        <end position="138"/>
    </location>
</feature>
<dbReference type="GO" id="GO:0005743">
    <property type="term" value="C:mitochondrial inner membrane"/>
    <property type="evidence" value="ECO:0007669"/>
    <property type="project" value="UniProtKB-SubCell"/>
</dbReference>
<dbReference type="GO" id="GO:0030003">
    <property type="term" value="P:intracellular monoatomic cation homeostasis"/>
    <property type="evidence" value="ECO:0007669"/>
    <property type="project" value="TreeGrafter"/>
</dbReference>
<dbReference type="PROSITE" id="PS51758">
    <property type="entry name" value="LETM1_RBD"/>
    <property type="match status" value="1"/>
</dbReference>
<feature type="region of interest" description="Disordered" evidence="8">
    <location>
        <begin position="1"/>
        <end position="26"/>
    </location>
</feature>
<keyword evidence="5 7" id="KW-0496">Mitochondrion</keyword>
<evidence type="ECO:0000256" key="6">
    <source>
        <dbReference type="ARBA" id="ARBA00023136"/>
    </source>
</evidence>
<organism evidence="11">
    <name type="scientific">Nyssomyia neivai</name>
    <dbReference type="NCBI Taxonomy" id="330878"/>
    <lineage>
        <taxon>Eukaryota</taxon>
        <taxon>Metazoa</taxon>
        <taxon>Ecdysozoa</taxon>
        <taxon>Arthropoda</taxon>
        <taxon>Hexapoda</taxon>
        <taxon>Insecta</taxon>
        <taxon>Pterygota</taxon>
        <taxon>Neoptera</taxon>
        <taxon>Endopterygota</taxon>
        <taxon>Diptera</taxon>
        <taxon>Nematocera</taxon>
        <taxon>Psychodoidea</taxon>
        <taxon>Psychodidae</taxon>
        <taxon>Nyssomyia</taxon>
    </lineage>
</organism>
<feature type="compositionally biased region" description="Polar residues" evidence="8">
    <location>
        <begin position="1"/>
        <end position="15"/>
    </location>
</feature>
<protein>
    <submittedName>
        <fullName evidence="11">Putative receptor ccr1</fullName>
    </submittedName>
</protein>
<comment type="subcellular location">
    <subcellularLocation>
        <location evidence="1">Mitochondrion inner membrane</location>
        <topology evidence="1">Single-pass membrane protein</topology>
    </subcellularLocation>
</comment>
<dbReference type="EMBL" id="GFDF01007384">
    <property type="protein sequence ID" value="JAV06700.1"/>
    <property type="molecule type" value="Transcribed_RNA"/>
</dbReference>
<evidence type="ECO:0000256" key="4">
    <source>
        <dbReference type="ARBA" id="ARBA00022989"/>
    </source>
</evidence>
<dbReference type="AlphaFoldDB" id="A0A1L8DK24"/>
<accession>A0A1L8DK24</accession>
<keyword evidence="11" id="KW-0675">Receptor</keyword>
<dbReference type="InterPro" id="IPR033122">
    <property type="entry name" value="LETM1-like_RBD"/>
</dbReference>
<evidence type="ECO:0000313" key="11">
    <source>
        <dbReference type="EMBL" id="JAV06700.1"/>
    </source>
</evidence>
<keyword evidence="6 9" id="KW-0472">Membrane</keyword>
<dbReference type="PANTHER" id="PTHR14009:SF13">
    <property type="entry name" value="LETM1 DOMAIN-CONTAINING PROTEIN 1"/>
    <property type="match status" value="1"/>
</dbReference>
<evidence type="ECO:0000256" key="5">
    <source>
        <dbReference type="ARBA" id="ARBA00023128"/>
    </source>
</evidence>
<keyword evidence="2 9" id="KW-0812">Transmembrane</keyword>
<keyword evidence="3" id="KW-0999">Mitochondrion inner membrane</keyword>
<evidence type="ECO:0000256" key="2">
    <source>
        <dbReference type="ARBA" id="ARBA00022692"/>
    </source>
</evidence>